<dbReference type="Proteomes" id="UP001516400">
    <property type="component" value="Unassembled WGS sequence"/>
</dbReference>
<gene>
    <name evidence="1" type="ORF">HHI36_022432</name>
</gene>
<evidence type="ECO:0000313" key="1">
    <source>
        <dbReference type="EMBL" id="KAL3271963.1"/>
    </source>
</evidence>
<proteinExistence type="predicted"/>
<dbReference type="AlphaFoldDB" id="A0ABD2MZS7"/>
<name>A0ABD2MZS7_9CUCU</name>
<organism evidence="1 2">
    <name type="scientific">Cryptolaemus montrouzieri</name>
    <dbReference type="NCBI Taxonomy" id="559131"/>
    <lineage>
        <taxon>Eukaryota</taxon>
        <taxon>Metazoa</taxon>
        <taxon>Ecdysozoa</taxon>
        <taxon>Arthropoda</taxon>
        <taxon>Hexapoda</taxon>
        <taxon>Insecta</taxon>
        <taxon>Pterygota</taxon>
        <taxon>Neoptera</taxon>
        <taxon>Endopterygota</taxon>
        <taxon>Coleoptera</taxon>
        <taxon>Polyphaga</taxon>
        <taxon>Cucujiformia</taxon>
        <taxon>Coccinelloidea</taxon>
        <taxon>Coccinellidae</taxon>
        <taxon>Scymninae</taxon>
        <taxon>Scymnini</taxon>
        <taxon>Cryptolaemus</taxon>
    </lineage>
</organism>
<reference evidence="1 2" key="1">
    <citation type="journal article" date="2021" name="BMC Biol.">
        <title>Horizontally acquired antibacterial genes associated with adaptive radiation of ladybird beetles.</title>
        <authorList>
            <person name="Li H.S."/>
            <person name="Tang X.F."/>
            <person name="Huang Y.H."/>
            <person name="Xu Z.Y."/>
            <person name="Chen M.L."/>
            <person name="Du X.Y."/>
            <person name="Qiu B.Y."/>
            <person name="Chen P.T."/>
            <person name="Zhang W."/>
            <person name="Slipinski A."/>
            <person name="Escalona H.E."/>
            <person name="Waterhouse R.M."/>
            <person name="Zwick A."/>
            <person name="Pang H."/>
        </authorList>
    </citation>
    <scope>NUCLEOTIDE SEQUENCE [LARGE SCALE GENOMIC DNA]</scope>
    <source>
        <strain evidence="1">SYSU2018</strain>
    </source>
</reference>
<protein>
    <submittedName>
        <fullName evidence="1">Uncharacterized protein</fullName>
    </submittedName>
</protein>
<dbReference type="EMBL" id="JABFTP020000042">
    <property type="protein sequence ID" value="KAL3271963.1"/>
    <property type="molecule type" value="Genomic_DNA"/>
</dbReference>
<sequence length="102" mass="12244">MTDRNRKKVETTEMDAIRRSTRISTRDRIQNGEIRRRVGLEDTLTNEIDRRQLICYGHVQKMDNYRLPKQVKSGHLLQRDNEVDQKILNGEHKEGHVRKRTY</sequence>
<accession>A0ABD2MZS7</accession>
<comment type="caution">
    <text evidence="1">The sequence shown here is derived from an EMBL/GenBank/DDBJ whole genome shotgun (WGS) entry which is preliminary data.</text>
</comment>
<keyword evidence="2" id="KW-1185">Reference proteome</keyword>
<evidence type="ECO:0000313" key="2">
    <source>
        <dbReference type="Proteomes" id="UP001516400"/>
    </source>
</evidence>